<organism evidence="2 3">
    <name type="scientific">Pyrus ussuriensis x Pyrus communis</name>
    <dbReference type="NCBI Taxonomy" id="2448454"/>
    <lineage>
        <taxon>Eukaryota</taxon>
        <taxon>Viridiplantae</taxon>
        <taxon>Streptophyta</taxon>
        <taxon>Embryophyta</taxon>
        <taxon>Tracheophyta</taxon>
        <taxon>Spermatophyta</taxon>
        <taxon>Magnoliopsida</taxon>
        <taxon>eudicotyledons</taxon>
        <taxon>Gunneridae</taxon>
        <taxon>Pentapetalae</taxon>
        <taxon>rosids</taxon>
        <taxon>fabids</taxon>
        <taxon>Rosales</taxon>
        <taxon>Rosaceae</taxon>
        <taxon>Amygdaloideae</taxon>
        <taxon>Maleae</taxon>
        <taxon>Pyrus</taxon>
    </lineage>
</organism>
<evidence type="ECO:0000313" key="3">
    <source>
        <dbReference type="Proteomes" id="UP000327157"/>
    </source>
</evidence>
<dbReference type="EMBL" id="SMOL01000402">
    <property type="protein sequence ID" value="KAB2615826.1"/>
    <property type="molecule type" value="Genomic_DNA"/>
</dbReference>
<proteinExistence type="predicted"/>
<feature type="region of interest" description="Disordered" evidence="1">
    <location>
        <begin position="1"/>
        <end position="58"/>
    </location>
</feature>
<gene>
    <name evidence="2" type="ORF">D8674_022414</name>
</gene>
<reference evidence="3" key="2">
    <citation type="submission" date="2019-10" db="EMBL/GenBank/DDBJ databases">
        <title>A de novo genome assembly of a pear dwarfing rootstock.</title>
        <authorList>
            <person name="Wang F."/>
            <person name="Wang J."/>
            <person name="Li S."/>
            <person name="Zhang Y."/>
            <person name="Fang M."/>
            <person name="Ma L."/>
            <person name="Zhao Y."/>
            <person name="Jiang S."/>
        </authorList>
    </citation>
    <scope>NUCLEOTIDE SEQUENCE [LARGE SCALE GENOMIC DNA]</scope>
</reference>
<comment type="caution">
    <text evidence="2">The sequence shown here is derived from an EMBL/GenBank/DDBJ whole genome shotgun (WGS) entry which is preliminary data.</text>
</comment>
<accession>A0A5N5GJT5</accession>
<name>A0A5N5GJT5_9ROSA</name>
<evidence type="ECO:0000313" key="2">
    <source>
        <dbReference type="EMBL" id="KAB2615826.1"/>
    </source>
</evidence>
<sequence length="85" mass="9351">MAAWTVASRRAANMARVSSPKSASTAQPTSLVHRRGFATGGDRHGPGKVNFWEDPTHPSKWKEEQKMYTKSKIPCFVNKKVAPPG</sequence>
<dbReference type="AlphaFoldDB" id="A0A5N5GJT5"/>
<evidence type="ECO:0000256" key="1">
    <source>
        <dbReference type="SAM" id="MobiDB-lite"/>
    </source>
</evidence>
<dbReference type="PANTHER" id="PTHR35292">
    <property type="entry name" value="EXPRESSED PROTEIN"/>
    <property type="match status" value="1"/>
</dbReference>
<protein>
    <submittedName>
        <fullName evidence="2">Uncharacterized protein</fullName>
    </submittedName>
</protein>
<reference evidence="2 3" key="1">
    <citation type="submission" date="2019-09" db="EMBL/GenBank/DDBJ databases">
        <authorList>
            <person name="Ou C."/>
        </authorList>
    </citation>
    <scope>NUCLEOTIDE SEQUENCE [LARGE SCALE GENOMIC DNA]</scope>
    <source>
        <strain evidence="2">S2</strain>
        <tissue evidence="2">Leaf</tissue>
    </source>
</reference>
<reference evidence="2 3" key="3">
    <citation type="submission" date="2019-11" db="EMBL/GenBank/DDBJ databases">
        <title>A de novo genome assembly of a pear dwarfing rootstock.</title>
        <authorList>
            <person name="Wang F."/>
            <person name="Wang J."/>
            <person name="Li S."/>
            <person name="Zhang Y."/>
            <person name="Fang M."/>
            <person name="Ma L."/>
            <person name="Zhao Y."/>
            <person name="Jiang S."/>
        </authorList>
    </citation>
    <scope>NUCLEOTIDE SEQUENCE [LARGE SCALE GENOMIC DNA]</scope>
    <source>
        <strain evidence="2">S2</strain>
        <tissue evidence="2">Leaf</tissue>
    </source>
</reference>
<dbReference type="OrthoDB" id="537257at2759"/>
<dbReference type="PANTHER" id="PTHR35292:SF13">
    <property type="entry name" value="OS03G0581800 PROTEIN"/>
    <property type="match status" value="1"/>
</dbReference>
<feature type="compositionally biased region" description="Polar residues" evidence="1">
    <location>
        <begin position="19"/>
        <end position="30"/>
    </location>
</feature>
<keyword evidence="3" id="KW-1185">Reference proteome</keyword>
<dbReference type="Proteomes" id="UP000327157">
    <property type="component" value="Chromosome 3"/>
</dbReference>